<evidence type="ECO:0000313" key="3">
    <source>
        <dbReference type="Proteomes" id="UP000703269"/>
    </source>
</evidence>
<dbReference type="EMBL" id="BPQB01000081">
    <property type="protein sequence ID" value="GJE98088.1"/>
    <property type="molecule type" value="Genomic_DNA"/>
</dbReference>
<dbReference type="Proteomes" id="UP000703269">
    <property type="component" value="Unassembled WGS sequence"/>
</dbReference>
<name>A0A9P3GLN5_9APHY</name>
<sequence length="126" mass="13383">MMRKTSLQGTTGVSEERQMAGGRALAGPTIPPKRPRVSADDMARSAASTAQIAPEARLCLPRSPKRGKAFTPQVARRQATRCANPPVASAVGRGRLGLACPPLDVRGLVNLSHRSTALCARRSSRR</sequence>
<accession>A0A9P3GLN5</accession>
<dbReference type="AlphaFoldDB" id="A0A9P3GLN5"/>
<evidence type="ECO:0000313" key="2">
    <source>
        <dbReference type="EMBL" id="GJE98088.1"/>
    </source>
</evidence>
<evidence type="ECO:0000256" key="1">
    <source>
        <dbReference type="SAM" id="MobiDB-lite"/>
    </source>
</evidence>
<reference evidence="2 3" key="1">
    <citation type="submission" date="2021-08" db="EMBL/GenBank/DDBJ databases">
        <title>Draft Genome Sequence of Phanerochaete sordida strain YK-624.</title>
        <authorList>
            <person name="Mori T."/>
            <person name="Dohra H."/>
            <person name="Suzuki T."/>
            <person name="Kawagishi H."/>
            <person name="Hirai H."/>
        </authorList>
    </citation>
    <scope>NUCLEOTIDE SEQUENCE [LARGE SCALE GENOMIC DNA]</scope>
    <source>
        <strain evidence="2 3">YK-624</strain>
    </source>
</reference>
<proteinExistence type="predicted"/>
<protein>
    <submittedName>
        <fullName evidence="2">Uncharacterized protein</fullName>
    </submittedName>
</protein>
<keyword evidence="3" id="KW-1185">Reference proteome</keyword>
<comment type="caution">
    <text evidence="2">The sequence shown here is derived from an EMBL/GenBank/DDBJ whole genome shotgun (WGS) entry which is preliminary data.</text>
</comment>
<feature type="region of interest" description="Disordered" evidence="1">
    <location>
        <begin position="1"/>
        <end position="56"/>
    </location>
</feature>
<organism evidence="2 3">
    <name type="scientific">Phanerochaete sordida</name>
    <dbReference type="NCBI Taxonomy" id="48140"/>
    <lineage>
        <taxon>Eukaryota</taxon>
        <taxon>Fungi</taxon>
        <taxon>Dikarya</taxon>
        <taxon>Basidiomycota</taxon>
        <taxon>Agaricomycotina</taxon>
        <taxon>Agaricomycetes</taxon>
        <taxon>Polyporales</taxon>
        <taxon>Phanerochaetaceae</taxon>
        <taxon>Phanerochaete</taxon>
    </lineage>
</organism>
<feature type="compositionally biased region" description="Polar residues" evidence="1">
    <location>
        <begin position="1"/>
        <end position="13"/>
    </location>
</feature>
<gene>
    <name evidence="2" type="ORF">PsYK624_143100</name>
</gene>